<reference evidence="1" key="1">
    <citation type="submission" date="2021-12" db="EMBL/GenBank/DDBJ databases">
        <title>Curvularia clavata genome.</title>
        <authorList>
            <person name="Cao Y."/>
        </authorList>
    </citation>
    <scope>NUCLEOTIDE SEQUENCE</scope>
    <source>
        <strain evidence="1">Yc1106</strain>
    </source>
</reference>
<gene>
    <name evidence="1" type="ORF">yc1106_06520</name>
</gene>
<dbReference type="Proteomes" id="UP001056012">
    <property type="component" value="Chromosome 4"/>
</dbReference>
<dbReference type="OrthoDB" id="5351220at2759"/>
<dbReference type="VEuPathDB" id="FungiDB:yc1106_06520"/>
<protein>
    <submittedName>
        <fullName evidence="1">Uncharacterized protein</fullName>
    </submittedName>
</protein>
<sequence>MDTSCSYRVGSLALLSPPFEVEPVLDETPSWATSTEFRKAVSTTLKDANVHVYHHWVVQQFRPGHDTKDAPLTLSIESDISLEGQYACWKTGFEKLRHLLDATGLKEMLIEIIDRKATDVRFRPFYTFPLLDVHSDAFLAVDTVMREFGVKHPFKIPTIVITARDAEDTIWKQDIIPRLRGSLPPGMDIDILYASALSWEPSESSEHSDTPLIAQRPGEESMYGTIMDNYSKVVRMGASVGLEEPANSTHSATVGAEIILRDSTGYETICGLTSNHVLAKNSGLICQNHPNGQYLSPDHQLCREGRASAKYMVDGPIYAQGKECLEKSSAQYALLNANPDRHFGTVWATSGFRIGDCTGCSHTRELESLTAAMAKDANSFNTETQGHKLGFGLDWALIKLDANRELSWKIPLYSKLRFTYLHITQFTHIQENKSYKVAKKGRTTGWTSGTISQIGSIVKLRPDNTNAVPADLRDQFGDATIVRAFSILHDDKREDFMKGGDSGSCVLLNEASDKPNFVGLLFASNPCTRASYMIPMDLVIRDIEHVTGQTVTQPTFVEYADRFD</sequence>
<proteinExistence type="predicted"/>
<dbReference type="EMBL" id="CP089277">
    <property type="protein sequence ID" value="USP79246.1"/>
    <property type="molecule type" value="Genomic_DNA"/>
</dbReference>
<evidence type="ECO:0000313" key="2">
    <source>
        <dbReference type="Proteomes" id="UP001056012"/>
    </source>
</evidence>
<organism evidence="1 2">
    <name type="scientific">Curvularia clavata</name>
    <dbReference type="NCBI Taxonomy" id="95742"/>
    <lineage>
        <taxon>Eukaryota</taxon>
        <taxon>Fungi</taxon>
        <taxon>Dikarya</taxon>
        <taxon>Ascomycota</taxon>
        <taxon>Pezizomycotina</taxon>
        <taxon>Dothideomycetes</taxon>
        <taxon>Pleosporomycetidae</taxon>
        <taxon>Pleosporales</taxon>
        <taxon>Pleosporineae</taxon>
        <taxon>Pleosporaceae</taxon>
        <taxon>Curvularia</taxon>
    </lineage>
</organism>
<keyword evidence="2" id="KW-1185">Reference proteome</keyword>
<dbReference type="AlphaFoldDB" id="A0A9Q8ZBN2"/>
<accession>A0A9Q8ZBN2</accession>
<name>A0A9Q8ZBN2_CURCL</name>
<evidence type="ECO:0000313" key="1">
    <source>
        <dbReference type="EMBL" id="USP79246.1"/>
    </source>
</evidence>